<reference evidence="2 3" key="1">
    <citation type="submission" date="2016-10" db="EMBL/GenBank/DDBJ databases">
        <authorList>
            <person name="Varghese N."/>
        </authorList>
    </citation>
    <scope>NUCLEOTIDE SEQUENCE [LARGE SCALE GENOMIC DNA]</scope>
</reference>
<feature type="compositionally biased region" description="Polar residues" evidence="1">
    <location>
        <begin position="951"/>
        <end position="967"/>
    </location>
</feature>
<evidence type="ECO:0000313" key="3">
    <source>
        <dbReference type="Proteomes" id="UP000215453"/>
    </source>
</evidence>
<feature type="region of interest" description="Disordered" evidence="1">
    <location>
        <begin position="1242"/>
        <end position="1277"/>
    </location>
</feature>
<gene>
    <name evidence="2" type="ORF">ZT1A5_G7342</name>
</gene>
<organism evidence="2 3">
    <name type="scientific">Zymoseptoria tritici ST99CH_1A5</name>
    <dbReference type="NCBI Taxonomy" id="1276529"/>
    <lineage>
        <taxon>Eukaryota</taxon>
        <taxon>Fungi</taxon>
        <taxon>Dikarya</taxon>
        <taxon>Ascomycota</taxon>
        <taxon>Pezizomycotina</taxon>
        <taxon>Dothideomycetes</taxon>
        <taxon>Dothideomycetidae</taxon>
        <taxon>Mycosphaerellales</taxon>
        <taxon>Mycosphaerellaceae</taxon>
        <taxon>Zymoseptoria</taxon>
    </lineage>
</organism>
<sequence>MRLGKVKTRNGDVLPLNPVDFEAKKASRASISDLQRRQVVTRQLGQRKTSETSPEEQTSPGEQYFSHDEKHRSRKVSESAPEVNARSKRASAFAPEVHTEQEPTLPNVDSEPTIDLYRASRALAANGKINLDQAINMLQQLRQRATPEELAVLHNALLPVQGTSNGSASQRRSAEDNITRMSIPPARRRSSLPPGLATRSGELDDSPMKPPPPLRTSKSAPKNREQWIHTKNAAEQHSSPPRSVTPSDLPHIGTHSSGTLRITNGSSSPTATNAPPVQQVDTKTAAPPQLPQIETSDRLSFEMIRDRPTNIPEPRARTRPSKNLTIDSTESRTRSHSADRVPTKKFLDTPQPSQNGDSGSSLPNSPDAPRFRQRWSHRASHLPTDYRSSTGPYEVGSDTVADLREFATRLSAVWDVEDEGRAGHKSDSLADALSKLTGSPEVKETVPEWEVKATQGSGEEEDADRTAELGSPAHSPRTAGCDYNSRLTVEIVSLLNGGPVLSTSHRAPDEEVAPSTTDAQRSASVKETPQPRSSFSQPETPMRNESAFDLSTPEPTKKKRSPLSLFNFRNKASKKKSCESLNVEAAKRPSISSTPVISPMSLTSVNSESGTGRQSKKRLQKAAPERLRQQWRLQSERMESVDEYLSSPCITVGGDVERKPSDGGVSQISTDVPADDAPSDPTAVGQSLRRRGKSFGGMLNKQIRPLELAPDTKPSFTAPKHSRSFTVTAAAVRLFSTPKKSSRTANPAKDKKPSLPGTQTSGPAPARHSISLALTSNPFVPSDEDLPQQKAHSEQLVSDKEETSDPDQSSRNLSTSSEESQKPSSSEPTSTQTTTPTPTQSTVRLIPIGAQGSVEDLYPDWHGRPAAAAVEISPEVPSPSYLSVSSQSTPRARRSFDDVPPLPELPADIHSRVIRADNIVTKRMRNSPRSSPLTPNFSQSARTSPVAADFSSAQQNTFLSSRTSSESQDNRRHGRSIPRHRMDHGPARSAMKRTPTSSGSEDEEKEVVVYHAPTITTTTTTTHRHASRWSIDGPIPVSTLSPTQTTPHSNWDNNHPRHPPPPELWRKRRSGSDGLRTLQISVNKAENGTSGLRSAPPIRDTYRSDSPSIVVSHYITPTSSNRNTRVEGEDGFRDVRRSSSAGARAETYMALFGEEKENCYPKVEGRMDSLVSSSTSTFSTSHGFDGGAGMTMDGEGGTTTTNSTTMATLAGVAGVLGNMRNFKPYHPSQAVTAERSRALSMAARRSDANGNGGRPDSLAMLGNGGGERRGAEGMGMF</sequence>
<feature type="region of interest" description="Disordered" evidence="1">
    <location>
        <begin position="437"/>
        <end position="481"/>
    </location>
</feature>
<feature type="compositionally biased region" description="Low complexity" evidence="1">
    <location>
        <begin position="809"/>
        <end position="842"/>
    </location>
</feature>
<dbReference type="AlphaFoldDB" id="A0A1Y6LR03"/>
<proteinExistence type="predicted"/>
<feature type="region of interest" description="Disordered" evidence="1">
    <location>
        <begin position="1017"/>
        <end position="1073"/>
    </location>
</feature>
<accession>A0A1Y6LR03</accession>
<feature type="compositionally biased region" description="Polar residues" evidence="1">
    <location>
        <begin position="1038"/>
        <end position="1053"/>
    </location>
</feature>
<protein>
    <submittedName>
        <fullName evidence="2">Uncharacterized protein</fullName>
    </submittedName>
</protein>
<feature type="compositionally biased region" description="Basic and acidic residues" evidence="1">
    <location>
        <begin position="65"/>
        <end position="77"/>
    </location>
</feature>
<feature type="compositionally biased region" description="Low complexity" evidence="1">
    <location>
        <begin position="873"/>
        <end position="890"/>
    </location>
</feature>
<feature type="compositionally biased region" description="Basic and acidic residues" evidence="1">
    <location>
        <begin position="295"/>
        <end position="308"/>
    </location>
</feature>
<feature type="region of interest" description="Disordered" evidence="1">
    <location>
        <begin position="650"/>
        <end position="845"/>
    </location>
</feature>
<feature type="compositionally biased region" description="Basic and acidic residues" evidence="1">
    <location>
        <begin position="791"/>
        <end position="803"/>
    </location>
</feature>
<feature type="region of interest" description="Disordered" evidence="1">
    <location>
        <begin position="1085"/>
        <end position="1104"/>
    </location>
</feature>
<name>A0A1Y6LR03_ZYMTR</name>
<feature type="compositionally biased region" description="Polar residues" evidence="1">
    <location>
        <begin position="590"/>
        <end position="613"/>
    </location>
</feature>
<feature type="region of interest" description="Disordered" evidence="1">
    <location>
        <begin position="161"/>
        <end position="393"/>
    </location>
</feature>
<evidence type="ECO:0000313" key="2">
    <source>
        <dbReference type="EMBL" id="SMY25900.1"/>
    </source>
</evidence>
<feature type="compositionally biased region" description="Polar residues" evidence="1">
    <location>
        <begin position="29"/>
        <end position="61"/>
    </location>
</feature>
<feature type="region of interest" description="Disordered" evidence="1">
    <location>
        <begin position="502"/>
        <end position="627"/>
    </location>
</feature>
<evidence type="ECO:0000256" key="1">
    <source>
        <dbReference type="SAM" id="MobiDB-lite"/>
    </source>
</evidence>
<feature type="compositionally biased region" description="Polar residues" evidence="1">
    <location>
        <begin position="927"/>
        <end position="943"/>
    </location>
</feature>
<feature type="region of interest" description="Disordered" evidence="1">
    <location>
        <begin position="872"/>
        <end position="907"/>
    </location>
</feature>
<feature type="compositionally biased region" description="Basic residues" evidence="1">
    <location>
        <begin position="972"/>
        <end position="982"/>
    </location>
</feature>
<feature type="compositionally biased region" description="Polar residues" evidence="1">
    <location>
        <begin position="350"/>
        <end position="364"/>
    </location>
</feature>
<dbReference type="EMBL" id="LT882682">
    <property type="protein sequence ID" value="SMY25900.1"/>
    <property type="molecule type" value="Genomic_DNA"/>
</dbReference>
<feature type="compositionally biased region" description="Basic and acidic residues" evidence="1">
    <location>
        <begin position="329"/>
        <end position="347"/>
    </location>
</feature>
<feature type="compositionally biased region" description="Polar residues" evidence="1">
    <location>
        <begin position="161"/>
        <end position="171"/>
    </location>
</feature>
<feature type="compositionally biased region" description="Polar residues" evidence="1">
    <location>
        <begin position="235"/>
        <end position="246"/>
    </location>
</feature>
<feature type="region of interest" description="Disordered" evidence="1">
    <location>
        <begin position="1"/>
        <end position="111"/>
    </location>
</feature>
<feature type="region of interest" description="Disordered" evidence="1">
    <location>
        <begin position="919"/>
        <end position="1004"/>
    </location>
</feature>
<feature type="compositionally biased region" description="Basic residues" evidence="1">
    <location>
        <begin position="371"/>
        <end position="380"/>
    </location>
</feature>
<feature type="compositionally biased region" description="Polar residues" evidence="1">
    <location>
        <begin position="254"/>
        <end position="282"/>
    </location>
</feature>
<feature type="compositionally biased region" description="Basic and acidic residues" evidence="1">
    <location>
        <begin position="222"/>
        <end position="234"/>
    </location>
</feature>
<dbReference type="Proteomes" id="UP000215453">
    <property type="component" value="Chromosome 7"/>
</dbReference>
<feature type="compositionally biased region" description="Basic and acidic residues" evidence="1">
    <location>
        <begin position="441"/>
        <end position="451"/>
    </location>
</feature>
<feature type="compositionally biased region" description="Polar residues" evidence="1">
    <location>
        <begin position="514"/>
        <end position="539"/>
    </location>
</feature>